<comment type="caution">
    <text evidence="1">The sequence shown here is derived from an EMBL/GenBank/DDBJ whole genome shotgun (WGS) entry which is preliminary data.</text>
</comment>
<protein>
    <submittedName>
        <fullName evidence="1">Uncharacterized protein</fullName>
    </submittedName>
</protein>
<dbReference type="EMBL" id="JAJADR010000001">
    <property type="protein sequence ID" value="MCB2407213.1"/>
    <property type="molecule type" value="Genomic_DNA"/>
</dbReference>
<accession>A0ABS8ALZ0</accession>
<gene>
    <name evidence="1" type="ORF">LGH74_04435</name>
</gene>
<dbReference type="RefSeq" id="WP_226172564.1">
    <property type="nucleotide sequence ID" value="NZ_JAJADR010000001.1"/>
</dbReference>
<organism evidence="1 2">
    <name type="scientific">Hymenobacter lucidus</name>
    <dbReference type="NCBI Taxonomy" id="2880930"/>
    <lineage>
        <taxon>Bacteria</taxon>
        <taxon>Pseudomonadati</taxon>
        <taxon>Bacteroidota</taxon>
        <taxon>Cytophagia</taxon>
        <taxon>Cytophagales</taxon>
        <taxon>Hymenobacteraceae</taxon>
        <taxon>Hymenobacter</taxon>
    </lineage>
</organism>
<evidence type="ECO:0000313" key="1">
    <source>
        <dbReference type="EMBL" id="MCB2407213.1"/>
    </source>
</evidence>
<sequence>MLVFLSHFLPRLRFTLLTATLLFVLALNHRAVATYRLPEGKVTRVGVGPKAALVKQKVTLEATAPLGLWLAPATDIWQPGFEPLVWPRPARRIAAPQPRPSAVPDLFRSRLLVAALSPHAP</sequence>
<name>A0ABS8ALZ0_9BACT</name>
<reference evidence="1" key="1">
    <citation type="submission" date="2021-10" db="EMBL/GenBank/DDBJ databases">
        <authorList>
            <person name="Dean J.D."/>
            <person name="Kim M.K."/>
            <person name="Newey C.N."/>
            <person name="Stoker T.S."/>
            <person name="Thompson D.W."/>
            <person name="Grose J.H."/>
        </authorList>
    </citation>
    <scope>NUCLEOTIDE SEQUENCE</scope>
    <source>
        <strain evidence="1">BT178</strain>
    </source>
</reference>
<keyword evidence="2" id="KW-1185">Reference proteome</keyword>
<evidence type="ECO:0000313" key="2">
    <source>
        <dbReference type="Proteomes" id="UP001165296"/>
    </source>
</evidence>
<dbReference type="Proteomes" id="UP001165296">
    <property type="component" value="Unassembled WGS sequence"/>
</dbReference>
<proteinExistence type="predicted"/>